<reference evidence="1" key="1">
    <citation type="journal article" date="2021" name="Proc. Natl. Acad. Sci. U.S.A.">
        <title>A Catalog of Tens of Thousands of Viruses from Human Metagenomes Reveals Hidden Associations with Chronic Diseases.</title>
        <authorList>
            <person name="Tisza M.J."/>
            <person name="Buck C.B."/>
        </authorList>
    </citation>
    <scope>NUCLEOTIDE SEQUENCE</scope>
    <source>
        <strain evidence="1">CtOZu12</strain>
    </source>
</reference>
<protein>
    <submittedName>
        <fullName evidence="1">Methyltransferase</fullName>
    </submittedName>
</protein>
<name>A0A8D9PEV6_9VIRU</name>
<sequence length="106" mass="12477">MLPYKRSEEHKLELSKNPSIRFLTVVNGKAWCDNDSETKKFKLNNIPPEPLRKAVDIIAEDLGLDFPVGSANYVAKVYKEFLLKYFDSYHMYYKKLQENLQETDKE</sequence>
<organism evidence="1">
    <name type="scientific">Bacteriophage sp</name>
    <dbReference type="NCBI Taxonomy" id="38018"/>
    <lineage>
        <taxon>Viruses</taxon>
    </lineage>
</organism>
<dbReference type="GO" id="GO:0032259">
    <property type="term" value="P:methylation"/>
    <property type="evidence" value="ECO:0007669"/>
    <property type="project" value="UniProtKB-KW"/>
</dbReference>
<dbReference type="GO" id="GO:0008168">
    <property type="term" value="F:methyltransferase activity"/>
    <property type="evidence" value="ECO:0007669"/>
    <property type="project" value="UniProtKB-KW"/>
</dbReference>
<keyword evidence="1" id="KW-0489">Methyltransferase</keyword>
<dbReference type="EMBL" id="BK029940">
    <property type="protein sequence ID" value="DAD55952.1"/>
    <property type="molecule type" value="Genomic_DNA"/>
</dbReference>
<keyword evidence="1" id="KW-0808">Transferase</keyword>
<accession>A0A8D9PEV6</accession>
<proteinExistence type="predicted"/>
<evidence type="ECO:0000313" key="1">
    <source>
        <dbReference type="EMBL" id="DAD55952.1"/>
    </source>
</evidence>